<evidence type="ECO:0000259" key="1">
    <source>
        <dbReference type="Pfam" id="PF07728"/>
    </source>
</evidence>
<keyword evidence="2" id="KW-0067">ATP-binding</keyword>
<dbReference type="Pfam" id="PF07728">
    <property type="entry name" value="AAA_5"/>
    <property type="match status" value="1"/>
</dbReference>
<dbReference type="Proteomes" id="UP000215441">
    <property type="component" value="Unassembled WGS sequence"/>
</dbReference>
<dbReference type="GO" id="GO:0016887">
    <property type="term" value="F:ATP hydrolysis activity"/>
    <property type="evidence" value="ECO:0007669"/>
    <property type="project" value="InterPro"/>
</dbReference>
<evidence type="ECO:0000313" key="3">
    <source>
        <dbReference type="Proteomes" id="UP000215441"/>
    </source>
</evidence>
<proteinExistence type="predicted"/>
<keyword evidence="3" id="KW-1185">Reference proteome</keyword>
<accession>A0A235EMG5</accession>
<dbReference type="Gene3D" id="3.40.50.300">
    <property type="entry name" value="P-loop containing nucleotide triphosphate hydrolases"/>
    <property type="match status" value="1"/>
</dbReference>
<dbReference type="InterPro" id="IPR027417">
    <property type="entry name" value="P-loop_NTPase"/>
</dbReference>
<dbReference type="AlphaFoldDB" id="A0A235EMG5"/>
<dbReference type="CDD" id="cd00009">
    <property type="entry name" value="AAA"/>
    <property type="match status" value="1"/>
</dbReference>
<dbReference type="OrthoDB" id="9808317at2"/>
<feature type="domain" description="ATPase dynein-related AAA" evidence="1">
    <location>
        <begin position="24"/>
        <end position="150"/>
    </location>
</feature>
<keyword evidence="2" id="KW-0547">Nucleotide-binding</keyword>
<dbReference type="InterPro" id="IPR011704">
    <property type="entry name" value="ATPase_dyneun-rel_AAA"/>
</dbReference>
<evidence type="ECO:0000313" key="2">
    <source>
        <dbReference type="EMBL" id="OYD50221.1"/>
    </source>
</evidence>
<gene>
    <name evidence="2" type="ORF">CBY09_09135</name>
</gene>
<name>A0A235EMG5_9BURK</name>
<dbReference type="GO" id="GO:0005524">
    <property type="term" value="F:ATP binding"/>
    <property type="evidence" value="ECO:0007669"/>
    <property type="project" value="UniProtKB-KW"/>
</dbReference>
<reference evidence="2 3" key="1">
    <citation type="submission" date="2017-07" db="EMBL/GenBank/DDBJ databases">
        <title>Acidovorax KNDSW TSA 6 genome sequence and assembly.</title>
        <authorList>
            <person name="Mayilraj S."/>
        </authorList>
    </citation>
    <scope>NUCLEOTIDE SEQUENCE [LARGE SCALE GENOMIC DNA]</scope>
    <source>
        <strain evidence="2 3">KNDSW-TSA6</strain>
    </source>
</reference>
<dbReference type="RefSeq" id="WP_094288727.1">
    <property type="nucleotide sequence ID" value="NZ_JAMXHW010000009.1"/>
</dbReference>
<sequence>MQTVHALSPSQLTEFLLNVAITRPVFIWGPPGVGKSALVEQFARSVGLDCVSLLGSQLAPEDLMGVPQIVDGVSRFCPPAMIARKEPYCIFLDELNACSQDVQKAFYSLIHDRRVGEYTLPEGSIVIGAGNRAQDSAIVKPMSSALMNRMVHVHMKVSASEWLTWATANAIHPLVLEYLQQRPDHLWSAPPKHEEPFSTPRSWHMLSDALHAFGDAPSASMVEALAYGCLTPQHAAQFKAFDKLAADRHRLEAIFKGDARWPHAPEDRDVLYFLAQAFRARLIKALPQDKSSNTGELQALVHRSKAMLKDLAQISLEMAQIAVAEEAGQTLPAWYMIEVVRDLPRLVERQAKTA</sequence>
<dbReference type="EMBL" id="NOIG01000006">
    <property type="protein sequence ID" value="OYD50221.1"/>
    <property type="molecule type" value="Genomic_DNA"/>
</dbReference>
<comment type="caution">
    <text evidence="2">The sequence shown here is derived from an EMBL/GenBank/DDBJ whole genome shotgun (WGS) entry which is preliminary data.</text>
</comment>
<dbReference type="SUPFAM" id="SSF52540">
    <property type="entry name" value="P-loop containing nucleoside triphosphate hydrolases"/>
    <property type="match status" value="1"/>
</dbReference>
<protein>
    <submittedName>
        <fullName evidence="2">ATP-binding protein</fullName>
    </submittedName>
</protein>
<organism evidence="2 3">
    <name type="scientific">Acidovorax kalamii</name>
    <dbReference type="NCBI Taxonomy" id="2004485"/>
    <lineage>
        <taxon>Bacteria</taxon>
        <taxon>Pseudomonadati</taxon>
        <taxon>Pseudomonadota</taxon>
        <taxon>Betaproteobacteria</taxon>
        <taxon>Burkholderiales</taxon>
        <taxon>Comamonadaceae</taxon>
        <taxon>Acidovorax</taxon>
    </lineage>
</organism>